<dbReference type="CDD" id="cd18008">
    <property type="entry name" value="DEXDc_SHPRH-like"/>
    <property type="match status" value="1"/>
</dbReference>
<feature type="domain" description="Helicase ATP-binding" evidence="4">
    <location>
        <begin position="357"/>
        <end position="535"/>
    </location>
</feature>
<dbReference type="Gene3D" id="3.40.50.10810">
    <property type="entry name" value="Tandem AAA-ATPase domain"/>
    <property type="match status" value="1"/>
</dbReference>
<protein>
    <recommendedName>
        <fullName evidence="4">Helicase ATP-binding domain-containing protein</fullName>
    </recommendedName>
</protein>
<dbReference type="InterPro" id="IPR038718">
    <property type="entry name" value="SNF2-like_sf"/>
</dbReference>
<dbReference type="GO" id="GO:0008094">
    <property type="term" value="F:ATP-dependent activity, acting on DNA"/>
    <property type="evidence" value="ECO:0007669"/>
    <property type="project" value="TreeGrafter"/>
</dbReference>
<dbReference type="InterPro" id="IPR050628">
    <property type="entry name" value="SNF2_RAD54_helicase_TF"/>
</dbReference>
<proteinExistence type="predicted"/>
<dbReference type="InterPro" id="IPR027417">
    <property type="entry name" value="P-loop_NTPase"/>
</dbReference>
<evidence type="ECO:0000313" key="6">
    <source>
        <dbReference type="Proteomes" id="UP000250140"/>
    </source>
</evidence>
<dbReference type="SUPFAM" id="SSF52540">
    <property type="entry name" value="P-loop containing nucleoside triphosphate hydrolases"/>
    <property type="match status" value="1"/>
</dbReference>
<keyword evidence="2" id="KW-0378">Hydrolase</keyword>
<accession>A0A8E2F8Q1</accession>
<dbReference type="SMART" id="SM00487">
    <property type="entry name" value="DEXDc"/>
    <property type="match status" value="1"/>
</dbReference>
<organism evidence="5 6">
    <name type="scientific">Glonium stellatum</name>
    <dbReference type="NCBI Taxonomy" id="574774"/>
    <lineage>
        <taxon>Eukaryota</taxon>
        <taxon>Fungi</taxon>
        <taxon>Dikarya</taxon>
        <taxon>Ascomycota</taxon>
        <taxon>Pezizomycotina</taxon>
        <taxon>Dothideomycetes</taxon>
        <taxon>Pleosporomycetidae</taxon>
        <taxon>Gloniales</taxon>
        <taxon>Gloniaceae</taxon>
        <taxon>Glonium</taxon>
    </lineage>
</organism>
<dbReference type="GO" id="GO:0006281">
    <property type="term" value="P:DNA repair"/>
    <property type="evidence" value="ECO:0007669"/>
    <property type="project" value="TreeGrafter"/>
</dbReference>
<evidence type="ECO:0000259" key="4">
    <source>
        <dbReference type="PROSITE" id="PS51192"/>
    </source>
</evidence>
<keyword evidence="3" id="KW-0067">ATP-binding</keyword>
<sequence length="657" mass="74662">MGSTAQPYLFETLNESQEENVQGGQNDLASTDPTSGTMMWESLWGNAILPDLQISSSFFEDVDPIIDFKGLGQSWGNIQEWADRSFQQPLLEGAAPQDIENETIAAGGIRFCCYGMVPNVAVKLVGNMPDLQARINSSQVYQSFNVSKHSDYYMLKFSDSTLFAQVNKLASHGLAALQDISSVEIKAFAETKMIQRVFTRAKKPGEATLKTHIIVYGSVDDARLVGDKLCSEKIFLQDPDNGTHDIEYFNPHILQFPGIEEPVLNNPEHGFFKELSRPSKTLRKERDTFDQTVSTIYQSLTRFRNLERMQGGAQIITPLLPHQETALHFMMQRESGPVPPEFSLWTYRHKLTNAEATEPPNELGGGILADDMGMGKSLSTLALITTSLDEAVSWSQTVDTSTTKRRSRATLVIVPSTLIMNSWLKEIDIRLDKSLAIAKYYGKGRNLDVQDYLDGDIVFTTYHTIAASMKNGSVIFQIKWFRIILDEVHMIRRRETSLYQAAIQLSARFRWCLTGTPIQNHLEDIGSLLAFLRVSQFENKAVFRNHIIVPFAEDISSASKRFAFLLDCVCLRRSQELLHLPQITERYHYITLSEEERRQYDHTLVTMANFIKAKSSQNPDRRDPFGIFQAQLQLRLLCNHGTFQRPFTKRSQRDWKI</sequence>
<dbReference type="GO" id="GO:0016787">
    <property type="term" value="F:hydrolase activity"/>
    <property type="evidence" value="ECO:0007669"/>
    <property type="project" value="UniProtKB-KW"/>
</dbReference>
<dbReference type="PANTHER" id="PTHR45626">
    <property type="entry name" value="TRANSCRIPTION TERMINATION FACTOR 2-RELATED"/>
    <property type="match status" value="1"/>
</dbReference>
<reference evidence="5 6" key="1">
    <citation type="journal article" date="2016" name="Nat. Commun.">
        <title>Ectomycorrhizal ecology is imprinted in the genome of the dominant symbiotic fungus Cenococcum geophilum.</title>
        <authorList>
            <consortium name="DOE Joint Genome Institute"/>
            <person name="Peter M."/>
            <person name="Kohler A."/>
            <person name="Ohm R.A."/>
            <person name="Kuo A."/>
            <person name="Krutzmann J."/>
            <person name="Morin E."/>
            <person name="Arend M."/>
            <person name="Barry K.W."/>
            <person name="Binder M."/>
            <person name="Choi C."/>
            <person name="Clum A."/>
            <person name="Copeland A."/>
            <person name="Grisel N."/>
            <person name="Haridas S."/>
            <person name="Kipfer T."/>
            <person name="LaButti K."/>
            <person name="Lindquist E."/>
            <person name="Lipzen A."/>
            <person name="Maire R."/>
            <person name="Meier B."/>
            <person name="Mihaltcheva S."/>
            <person name="Molinier V."/>
            <person name="Murat C."/>
            <person name="Poggeler S."/>
            <person name="Quandt C.A."/>
            <person name="Sperisen C."/>
            <person name="Tritt A."/>
            <person name="Tisserant E."/>
            <person name="Crous P.W."/>
            <person name="Henrissat B."/>
            <person name="Nehls U."/>
            <person name="Egli S."/>
            <person name="Spatafora J.W."/>
            <person name="Grigoriev I.V."/>
            <person name="Martin F.M."/>
        </authorList>
    </citation>
    <scope>NUCLEOTIDE SEQUENCE [LARGE SCALE GENOMIC DNA]</scope>
    <source>
        <strain evidence="5 6">CBS 207.34</strain>
    </source>
</reference>
<dbReference type="Pfam" id="PF00176">
    <property type="entry name" value="SNF2-rel_dom"/>
    <property type="match status" value="1"/>
</dbReference>
<dbReference type="InterPro" id="IPR014001">
    <property type="entry name" value="Helicase_ATP-bd"/>
</dbReference>
<dbReference type="AlphaFoldDB" id="A0A8E2F8Q1"/>
<dbReference type="PANTHER" id="PTHR45626:SF52">
    <property type="entry name" value="SINGLE-STRANDED DNA-DEPENDENT ATPASE (EUROFUNG)"/>
    <property type="match status" value="1"/>
</dbReference>
<dbReference type="Proteomes" id="UP000250140">
    <property type="component" value="Unassembled WGS sequence"/>
</dbReference>
<dbReference type="GO" id="GO:0005634">
    <property type="term" value="C:nucleus"/>
    <property type="evidence" value="ECO:0007669"/>
    <property type="project" value="TreeGrafter"/>
</dbReference>
<gene>
    <name evidence="5" type="ORF">AOQ84DRAFT_228449</name>
</gene>
<evidence type="ECO:0000256" key="3">
    <source>
        <dbReference type="ARBA" id="ARBA00022840"/>
    </source>
</evidence>
<evidence type="ECO:0000256" key="1">
    <source>
        <dbReference type="ARBA" id="ARBA00022741"/>
    </source>
</evidence>
<evidence type="ECO:0000256" key="2">
    <source>
        <dbReference type="ARBA" id="ARBA00022801"/>
    </source>
</evidence>
<dbReference type="PROSITE" id="PS51192">
    <property type="entry name" value="HELICASE_ATP_BIND_1"/>
    <property type="match status" value="1"/>
</dbReference>
<dbReference type="GO" id="GO:0005524">
    <property type="term" value="F:ATP binding"/>
    <property type="evidence" value="ECO:0007669"/>
    <property type="project" value="UniProtKB-KW"/>
</dbReference>
<name>A0A8E2F8Q1_9PEZI</name>
<keyword evidence="1" id="KW-0547">Nucleotide-binding</keyword>
<dbReference type="InterPro" id="IPR000330">
    <property type="entry name" value="SNF2_N"/>
</dbReference>
<evidence type="ECO:0000313" key="5">
    <source>
        <dbReference type="EMBL" id="OCL11998.1"/>
    </source>
</evidence>
<dbReference type="OrthoDB" id="448448at2759"/>
<dbReference type="EMBL" id="KV748947">
    <property type="protein sequence ID" value="OCL11998.1"/>
    <property type="molecule type" value="Genomic_DNA"/>
</dbReference>
<keyword evidence="6" id="KW-1185">Reference proteome</keyword>